<protein>
    <submittedName>
        <fullName evidence="3">Uncharacterized protein</fullName>
    </submittedName>
</protein>
<feature type="transmembrane region" description="Helical" evidence="2">
    <location>
        <begin position="34"/>
        <end position="53"/>
    </location>
</feature>
<keyword evidence="2" id="KW-0472">Membrane</keyword>
<reference evidence="3 4" key="1">
    <citation type="submission" date="2015-08" db="EMBL/GenBank/DDBJ databases">
        <title>Next Generation Sequencing and Analysis of the Genome of Puccinia sorghi L Schw, the Causal Agent of Maize Common Rust.</title>
        <authorList>
            <person name="Rochi L."/>
            <person name="Burguener G."/>
            <person name="Darino M."/>
            <person name="Turjanski A."/>
            <person name="Kreff E."/>
            <person name="Dieguez M.J."/>
            <person name="Sacco F."/>
        </authorList>
    </citation>
    <scope>NUCLEOTIDE SEQUENCE [LARGE SCALE GENOMIC DNA]</scope>
    <source>
        <strain evidence="3 4">RO10H11247</strain>
    </source>
</reference>
<dbReference type="EMBL" id="LAVV01009457">
    <property type="protein sequence ID" value="KNZ50545.1"/>
    <property type="molecule type" value="Genomic_DNA"/>
</dbReference>
<evidence type="ECO:0000256" key="2">
    <source>
        <dbReference type="SAM" id="Phobius"/>
    </source>
</evidence>
<organism evidence="3 4">
    <name type="scientific">Puccinia sorghi</name>
    <dbReference type="NCBI Taxonomy" id="27349"/>
    <lineage>
        <taxon>Eukaryota</taxon>
        <taxon>Fungi</taxon>
        <taxon>Dikarya</taxon>
        <taxon>Basidiomycota</taxon>
        <taxon>Pucciniomycotina</taxon>
        <taxon>Pucciniomycetes</taxon>
        <taxon>Pucciniales</taxon>
        <taxon>Pucciniaceae</taxon>
        <taxon>Puccinia</taxon>
    </lineage>
</organism>
<feature type="transmembrane region" description="Helical" evidence="2">
    <location>
        <begin position="120"/>
        <end position="141"/>
    </location>
</feature>
<accession>A0A0L6URT1</accession>
<feature type="transmembrane region" description="Helical" evidence="2">
    <location>
        <begin position="60"/>
        <end position="76"/>
    </location>
</feature>
<feature type="compositionally biased region" description="Polar residues" evidence="1">
    <location>
        <begin position="249"/>
        <end position="258"/>
    </location>
</feature>
<keyword evidence="4" id="KW-1185">Reference proteome</keyword>
<dbReference type="VEuPathDB" id="FungiDB:VP01_435g3"/>
<name>A0A0L6URT1_9BASI</name>
<feature type="transmembrane region" description="Helical" evidence="2">
    <location>
        <begin position="161"/>
        <end position="183"/>
    </location>
</feature>
<dbReference type="AlphaFoldDB" id="A0A0L6URT1"/>
<feature type="region of interest" description="Disordered" evidence="1">
    <location>
        <begin position="249"/>
        <end position="272"/>
    </location>
</feature>
<keyword evidence="2" id="KW-0812">Transmembrane</keyword>
<evidence type="ECO:0000256" key="1">
    <source>
        <dbReference type="SAM" id="MobiDB-lite"/>
    </source>
</evidence>
<gene>
    <name evidence="3" type="ORF">VP01_435g3</name>
</gene>
<comment type="caution">
    <text evidence="3">The sequence shown here is derived from an EMBL/GenBank/DDBJ whole genome shotgun (WGS) entry which is preliminary data.</text>
</comment>
<keyword evidence="2" id="KW-1133">Transmembrane helix</keyword>
<dbReference type="Proteomes" id="UP000037035">
    <property type="component" value="Unassembled WGS sequence"/>
</dbReference>
<feature type="transmembrane region" description="Helical" evidence="2">
    <location>
        <begin position="88"/>
        <end position="108"/>
    </location>
</feature>
<proteinExistence type="predicted"/>
<sequence>MCFISPGSPVLETLSRRTWRRLCVPHASRINASFYLWCLLFFLSSLSSLIKVLNSNSSLSCFYPIILYSFLFNHVLNHLNNVLEELKFLIQTKANVLICTSFNLYVGVFMNELIQWANSLNMSLISVIQYTFTLLNVHSVVCLGIPNKGKLNHFFQQAGNQAYIVLVNGGAIEHGSVFFFFLIQVVIRWRLSVLHVSAISEPRVDVGQGEESFGVDHGAIGLSEGPTEKEKVVQQLQPFKSARYKLDMNNQSNLTPNDNNNGGEKKNKKRALSVQNTPLTISSSPSFLFYYVRRVRWVTWSRLRRWKGSFLVCVEMSQQKSA</sequence>
<evidence type="ECO:0000313" key="3">
    <source>
        <dbReference type="EMBL" id="KNZ50545.1"/>
    </source>
</evidence>
<evidence type="ECO:0000313" key="4">
    <source>
        <dbReference type="Proteomes" id="UP000037035"/>
    </source>
</evidence>